<evidence type="ECO:0000256" key="7">
    <source>
        <dbReference type="HAMAP-Rule" id="MF_00503"/>
    </source>
</evidence>
<dbReference type="EMBL" id="LCEK01000070">
    <property type="protein sequence ID" value="KKS70047.1"/>
    <property type="molecule type" value="Genomic_DNA"/>
</dbReference>
<dbReference type="SUPFAM" id="SSF55653">
    <property type="entry name" value="Ribosomal protein L9 C-domain"/>
    <property type="match status" value="1"/>
</dbReference>
<dbReference type="Gene3D" id="3.40.5.10">
    <property type="entry name" value="Ribosomal protein L9, N-terminal domain"/>
    <property type="match status" value="1"/>
</dbReference>
<dbReference type="InterPro" id="IPR009027">
    <property type="entry name" value="Ribosomal_bL9/RNase_H1_N"/>
</dbReference>
<keyword evidence="2 7" id="KW-0699">rRNA-binding</keyword>
<keyword evidence="3 7" id="KW-0694">RNA-binding</keyword>
<dbReference type="InterPro" id="IPR000244">
    <property type="entry name" value="Ribosomal_bL9"/>
</dbReference>
<dbReference type="PANTHER" id="PTHR21368">
    <property type="entry name" value="50S RIBOSOMAL PROTEIN L9"/>
    <property type="match status" value="1"/>
</dbReference>
<dbReference type="GO" id="GO:1990904">
    <property type="term" value="C:ribonucleoprotein complex"/>
    <property type="evidence" value="ECO:0007669"/>
    <property type="project" value="UniProtKB-KW"/>
</dbReference>
<dbReference type="GO" id="GO:0019843">
    <property type="term" value="F:rRNA binding"/>
    <property type="evidence" value="ECO:0007669"/>
    <property type="project" value="UniProtKB-UniRule"/>
</dbReference>
<dbReference type="AlphaFoldDB" id="A0A0G1B9S5"/>
<evidence type="ECO:0000259" key="8">
    <source>
        <dbReference type="PROSITE" id="PS00651"/>
    </source>
</evidence>
<protein>
    <recommendedName>
        <fullName evidence="6 7">Large ribosomal subunit protein bL9</fullName>
    </recommendedName>
</protein>
<dbReference type="NCBIfam" id="TIGR00158">
    <property type="entry name" value="L9"/>
    <property type="match status" value="1"/>
</dbReference>
<gene>
    <name evidence="7" type="primary">rplI</name>
    <name evidence="9" type="ORF">UV42_C0070G0003</name>
</gene>
<evidence type="ECO:0000256" key="1">
    <source>
        <dbReference type="ARBA" id="ARBA00010605"/>
    </source>
</evidence>
<dbReference type="PATRIC" id="fig|1619052.3.peg.1084"/>
<dbReference type="GO" id="GO:0003735">
    <property type="term" value="F:structural constituent of ribosome"/>
    <property type="evidence" value="ECO:0007669"/>
    <property type="project" value="InterPro"/>
</dbReference>
<evidence type="ECO:0000313" key="10">
    <source>
        <dbReference type="Proteomes" id="UP000033867"/>
    </source>
</evidence>
<organism evidence="9 10">
    <name type="scientific">Candidatus Magasanikbacteria bacterium GW2011_GWE2_42_7</name>
    <dbReference type="NCBI Taxonomy" id="1619052"/>
    <lineage>
        <taxon>Bacteria</taxon>
        <taxon>Candidatus Magasanikiibacteriota</taxon>
    </lineage>
</organism>
<dbReference type="Proteomes" id="UP000033867">
    <property type="component" value="Unassembled WGS sequence"/>
</dbReference>
<feature type="domain" description="Ribosomal protein L9" evidence="8">
    <location>
        <begin position="13"/>
        <end position="40"/>
    </location>
</feature>
<comment type="caution">
    <text evidence="9">The sequence shown here is derived from an EMBL/GenBank/DDBJ whole genome shotgun (WGS) entry which is preliminary data.</text>
</comment>
<comment type="function">
    <text evidence="7">Binds to the 23S rRNA.</text>
</comment>
<keyword evidence="5 7" id="KW-0687">Ribonucleoprotein</keyword>
<accession>A0A0G1B9S5</accession>
<comment type="similarity">
    <text evidence="1 7">Belongs to the bacterial ribosomal protein bL9 family.</text>
</comment>
<evidence type="ECO:0000256" key="3">
    <source>
        <dbReference type="ARBA" id="ARBA00022884"/>
    </source>
</evidence>
<reference evidence="9 10" key="1">
    <citation type="journal article" date="2015" name="Nature">
        <title>rRNA introns, odd ribosomes, and small enigmatic genomes across a large radiation of phyla.</title>
        <authorList>
            <person name="Brown C.T."/>
            <person name="Hug L.A."/>
            <person name="Thomas B.C."/>
            <person name="Sharon I."/>
            <person name="Castelle C.J."/>
            <person name="Singh A."/>
            <person name="Wilkins M.J."/>
            <person name="Williams K.H."/>
            <person name="Banfield J.F."/>
        </authorList>
    </citation>
    <scope>NUCLEOTIDE SEQUENCE [LARGE SCALE GENOMIC DNA]</scope>
</reference>
<dbReference type="Pfam" id="PF01281">
    <property type="entry name" value="Ribosomal_L9_N"/>
    <property type="match status" value="1"/>
</dbReference>
<keyword evidence="4 7" id="KW-0689">Ribosomal protein</keyword>
<dbReference type="InterPro" id="IPR036791">
    <property type="entry name" value="Ribosomal_bL9_C_sf"/>
</dbReference>
<dbReference type="GO" id="GO:0005840">
    <property type="term" value="C:ribosome"/>
    <property type="evidence" value="ECO:0007669"/>
    <property type="project" value="UniProtKB-KW"/>
</dbReference>
<dbReference type="InterPro" id="IPR020070">
    <property type="entry name" value="Ribosomal_bL9_N"/>
</dbReference>
<dbReference type="Pfam" id="PF03948">
    <property type="entry name" value="Ribosomal_L9_C"/>
    <property type="match status" value="1"/>
</dbReference>
<evidence type="ECO:0000256" key="4">
    <source>
        <dbReference type="ARBA" id="ARBA00022980"/>
    </source>
</evidence>
<sequence>MKVILLRDIKGTGKKGEVKDVADGYARNFLVKQGLAEMATPKKVAEFEAVLEHTQKANELDLKRSQDVVAKIDGQEVMISEKVNEVGHLYAALSKDTVAAAVKKQLKVNLDPVQIMFDHPIKETGEHQVRIEFPHGLEADITIQLSAA</sequence>
<evidence type="ECO:0000256" key="5">
    <source>
        <dbReference type="ARBA" id="ARBA00023274"/>
    </source>
</evidence>
<proteinExistence type="inferred from homology"/>
<dbReference type="InterPro" id="IPR020594">
    <property type="entry name" value="Ribosomal_bL9_bac/chp"/>
</dbReference>
<dbReference type="SUPFAM" id="SSF55658">
    <property type="entry name" value="L9 N-domain-like"/>
    <property type="match status" value="1"/>
</dbReference>
<dbReference type="PROSITE" id="PS00651">
    <property type="entry name" value="RIBOSOMAL_L9"/>
    <property type="match status" value="1"/>
</dbReference>
<evidence type="ECO:0000256" key="2">
    <source>
        <dbReference type="ARBA" id="ARBA00022730"/>
    </source>
</evidence>
<dbReference type="InterPro" id="IPR036935">
    <property type="entry name" value="Ribosomal_bL9_N_sf"/>
</dbReference>
<name>A0A0G1B9S5_9BACT</name>
<dbReference type="Gene3D" id="3.10.430.100">
    <property type="entry name" value="Ribosomal protein L9, C-terminal domain"/>
    <property type="match status" value="1"/>
</dbReference>
<evidence type="ECO:0000256" key="6">
    <source>
        <dbReference type="ARBA" id="ARBA00035292"/>
    </source>
</evidence>
<evidence type="ECO:0000313" key="9">
    <source>
        <dbReference type="EMBL" id="KKS70047.1"/>
    </source>
</evidence>
<dbReference type="GO" id="GO:0006412">
    <property type="term" value="P:translation"/>
    <property type="evidence" value="ECO:0007669"/>
    <property type="project" value="UniProtKB-UniRule"/>
</dbReference>
<dbReference type="InterPro" id="IPR020069">
    <property type="entry name" value="Ribosomal_bL9_C"/>
</dbReference>
<dbReference type="HAMAP" id="MF_00503">
    <property type="entry name" value="Ribosomal_bL9"/>
    <property type="match status" value="1"/>
</dbReference>